<name>A0A1M6QN45_9FIRM</name>
<keyword evidence="2" id="KW-1185">Reference proteome</keyword>
<dbReference type="Proteomes" id="UP000183975">
    <property type="component" value="Unassembled WGS sequence"/>
</dbReference>
<dbReference type="RefSeq" id="WP_072850371.1">
    <property type="nucleotide sequence ID" value="NZ_FRAH01000019.1"/>
</dbReference>
<dbReference type="EMBL" id="FRAH01000019">
    <property type="protein sequence ID" value="SHK21493.1"/>
    <property type="molecule type" value="Genomic_DNA"/>
</dbReference>
<gene>
    <name evidence="1" type="ORF">SAMN02745138_01362</name>
</gene>
<proteinExistence type="predicted"/>
<reference evidence="1 2" key="1">
    <citation type="submission" date="2016-11" db="EMBL/GenBank/DDBJ databases">
        <authorList>
            <person name="Jaros S."/>
            <person name="Januszkiewicz K."/>
            <person name="Wedrychowicz H."/>
        </authorList>
    </citation>
    <scope>NUCLEOTIDE SEQUENCE [LARGE SCALE GENOMIC DNA]</scope>
    <source>
        <strain evidence="1 2">DSM 14214</strain>
    </source>
</reference>
<evidence type="ECO:0000313" key="1">
    <source>
        <dbReference type="EMBL" id="SHK21493.1"/>
    </source>
</evidence>
<accession>A0A1M6QN45</accession>
<dbReference type="OrthoDB" id="2611623at2"/>
<dbReference type="AlphaFoldDB" id="A0A1M6QN45"/>
<evidence type="ECO:0008006" key="3">
    <source>
        <dbReference type="Google" id="ProtNLM"/>
    </source>
</evidence>
<evidence type="ECO:0000313" key="2">
    <source>
        <dbReference type="Proteomes" id="UP000183975"/>
    </source>
</evidence>
<sequence>MKEAILAKMAELRQVGAEDAALAFAAERSMEMVQAYCNLEEVPAELEHVCVCIGLEIYDKGGLQEGDIKEITEGKVSVTFADGADTAGAFLLHYQEELNRFRKMQW</sequence>
<protein>
    <recommendedName>
        <fullName evidence="3">Phage gp6-like head-tail connector protein</fullName>
    </recommendedName>
</protein>
<organism evidence="1 2">
    <name type="scientific">Anaerotignum lactatifermentans DSM 14214</name>
    <dbReference type="NCBI Taxonomy" id="1121323"/>
    <lineage>
        <taxon>Bacteria</taxon>
        <taxon>Bacillati</taxon>
        <taxon>Bacillota</taxon>
        <taxon>Clostridia</taxon>
        <taxon>Lachnospirales</taxon>
        <taxon>Anaerotignaceae</taxon>
        <taxon>Anaerotignum</taxon>
    </lineage>
</organism>